<dbReference type="InterPro" id="IPR003961">
    <property type="entry name" value="FN3_dom"/>
</dbReference>
<dbReference type="InterPro" id="IPR033427">
    <property type="entry name" value="DUF5123"/>
</dbReference>
<dbReference type="SUPFAM" id="SSF51126">
    <property type="entry name" value="Pectin lyase-like"/>
    <property type="match status" value="1"/>
</dbReference>
<evidence type="ECO:0000313" key="2">
    <source>
        <dbReference type="EMBL" id="MFD2033837.1"/>
    </source>
</evidence>
<dbReference type="SUPFAM" id="SSF49265">
    <property type="entry name" value="Fibronectin type III"/>
    <property type="match status" value="1"/>
</dbReference>
<accession>A0ABW4VK04</accession>
<dbReference type="Proteomes" id="UP001597361">
    <property type="component" value="Unassembled WGS sequence"/>
</dbReference>
<protein>
    <submittedName>
        <fullName evidence="2">DUF5123 domain-containing protein</fullName>
    </submittedName>
</protein>
<dbReference type="InterPro" id="IPR013783">
    <property type="entry name" value="Ig-like_fold"/>
</dbReference>
<evidence type="ECO:0000259" key="1">
    <source>
        <dbReference type="PROSITE" id="PS50853"/>
    </source>
</evidence>
<dbReference type="CDD" id="cd00063">
    <property type="entry name" value="FN3"/>
    <property type="match status" value="1"/>
</dbReference>
<gene>
    <name evidence="2" type="ORF">ACFSKL_03490</name>
</gene>
<feature type="domain" description="Fibronectin type-III" evidence="1">
    <location>
        <begin position="44"/>
        <end position="136"/>
    </location>
</feature>
<dbReference type="Pfam" id="PF00041">
    <property type="entry name" value="fn3"/>
    <property type="match status" value="1"/>
</dbReference>
<dbReference type="InterPro" id="IPR011050">
    <property type="entry name" value="Pectin_lyase_fold/virulence"/>
</dbReference>
<dbReference type="EMBL" id="JBHUHR010000012">
    <property type="protein sequence ID" value="MFD2033837.1"/>
    <property type="molecule type" value="Genomic_DNA"/>
</dbReference>
<keyword evidence="3" id="KW-1185">Reference proteome</keyword>
<reference evidence="3" key="1">
    <citation type="journal article" date="2019" name="Int. J. Syst. Evol. Microbiol.">
        <title>The Global Catalogue of Microorganisms (GCM) 10K type strain sequencing project: providing services to taxonomists for standard genome sequencing and annotation.</title>
        <authorList>
            <consortium name="The Broad Institute Genomics Platform"/>
            <consortium name="The Broad Institute Genome Sequencing Center for Infectious Disease"/>
            <person name="Wu L."/>
            <person name="Ma J."/>
        </authorList>
    </citation>
    <scope>NUCLEOTIDE SEQUENCE [LARGE SCALE GENOMIC DNA]</scope>
    <source>
        <strain evidence="3">CGMCC 1.15180</strain>
    </source>
</reference>
<dbReference type="Pfam" id="PF17161">
    <property type="entry name" value="DUF5123"/>
    <property type="match status" value="1"/>
</dbReference>
<sequence length="542" mass="59003">MKKYLNYKIYLGKLAFQLTFLVLSTIIYSGCRDLDEFSLDTISSPTDLEITKDGRNATLSWTQSPDTRIDSYEVQLGTDSEFSSILSIDTIAVSEKSFLFENLESEQTYAARVRALNPDPLTNSYYSSISFTSNEIENIFRILTNEHIGVGQVLLRWNEPSEGSVTRVTLTPIEDGDQITVELTQEEIVSREVRVEGLSESRVEYVAEIFDGEINRGELRFFSLDINAAITVDGESYINLQAAIDAASSGSIIRVGASAYDFSGLQNGTITINGKSLTIEAATEGSIKPDIKIRNFDLRGNVGYLRIKGIKIQSISKAENSANTDYNKHIFGVSYVTEQFSLEITDCELTGAESGLVFSQGVGAASAPEPIPGTGIFGVTIENSLLFGFGNAGGDFIDFRSGSVSGVVVKNSTVWNSARALLRADPDVIFTGTNGFLLENVTIDNFCNGGRFVDVRTEGKTVVRNSIISNKASNQGNRMQNGASLEIHNSNLFGTNINNVTAGATLTDRIDLDPQYGNAVNGDFTVNNATVKALSIGDPRWF</sequence>
<comment type="caution">
    <text evidence="2">The sequence shown here is derived from an EMBL/GenBank/DDBJ whole genome shotgun (WGS) entry which is preliminary data.</text>
</comment>
<dbReference type="InterPro" id="IPR032530">
    <property type="entry name" value="DUF4957"/>
</dbReference>
<evidence type="ECO:0000313" key="3">
    <source>
        <dbReference type="Proteomes" id="UP001597361"/>
    </source>
</evidence>
<organism evidence="2 3">
    <name type="scientific">Belliella marina</name>
    <dbReference type="NCBI Taxonomy" id="1644146"/>
    <lineage>
        <taxon>Bacteria</taxon>
        <taxon>Pseudomonadati</taxon>
        <taxon>Bacteroidota</taxon>
        <taxon>Cytophagia</taxon>
        <taxon>Cytophagales</taxon>
        <taxon>Cyclobacteriaceae</taxon>
        <taxon>Belliella</taxon>
    </lineage>
</organism>
<dbReference type="Gene3D" id="2.60.40.10">
    <property type="entry name" value="Immunoglobulins"/>
    <property type="match status" value="1"/>
</dbReference>
<dbReference type="RefSeq" id="WP_376883527.1">
    <property type="nucleotide sequence ID" value="NZ_JBHUHR010000012.1"/>
</dbReference>
<proteinExistence type="predicted"/>
<name>A0ABW4VK04_9BACT</name>
<dbReference type="InterPro" id="IPR036116">
    <property type="entry name" value="FN3_sf"/>
</dbReference>
<dbReference type="PROSITE" id="PS50853">
    <property type="entry name" value="FN3"/>
    <property type="match status" value="1"/>
</dbReference>
<dbReference type="SMART" id="SM00060">
    <property type="entry name" value="FN3"/>
    <property type="match status" value="1"/>
</dbReference>
<dbReference type="Pfam" id="PF16318">
    <property type="entry name" value="DUF4957"/>
    <property type="match status" value="1"/>
</dbReference>